<organism evidence="4 5">
    <name type="scientific">Seleniivibrio woodruffii</name>
    <dbReference type="NCBI Taxonomy" id="1078050"/>
    <lineage>
        <taxon>Bacteria</taxon>
        <taxon>Pseudomonadati</taxon>
        <taxon>Deferribacterota</taxon>
        <taxon>Deferribacteres</taxon>
        <taxon>Deferribacterales</taxon>
        <taxon>Geovibrionaceae</taxon>
        <taxon>Seleniivibrio</taxon>
    </lineage>
</organism>
<dbReference type="GO" id="GO:0000160">
    <property type="term" value="P:phosphorelay signal transduction system"/>
    <property type="evidence" value="ECO:0007669"/>
    <property type="project" value="InterPro"/>
</dbReference>
<evidence type="ECO:0000313" key="4">
    <source>
        <dbReference type="EMBL" id="TCK61864.1"/>
    </source>
</evidence>
<dbReference type="Gene3D" id="3.40.50.2300">
    <property type="match status" value="1"/>
</dbReference>
<feature type="modified residue" description="4-aspartylphosphate" evidence="2">
    <location>
        <position position="53"/>
    </location>
</feature>
<name>A0A4R1KBM7_9BACT</name>
<dbReference type="InterPro" id="IPR050595">
    <property type="entry name" value="Bact_response_regulator"/>
</dbReference>
<feature type="domain" description="Response regulatory" evidence="3">
    <location>
        <begin position="4"/>
        <end position="118"/>
    </location>
</feature>
<reference evidence="4 5" key="1">
    <citation type="submission" date="2019-03" db="EMBL/GenBank/DDBJ databases">
        <title>Genomic Encyclopedia of Type Strains, Phase IV (KMG-IV): sequencing the most valuable type-strain genomes for metagenomic binning, comparative biology and taxonomic classification.</title>
        <authorList>
            <person name="Goeker M."/>
        </authorList>
    </citation>
    <scope>NUCLEOTIDE SEQUENCE [LARGE SCALE GENOMIC DNA]</scope>
    <source>
        <strain evidence="4 5">DSM 24984</strain>
    </source>
</reference>
<keyword evidence="1 2" id="KW-0597">Phosphoprotein</keyword>
<dbReference type="SUPFAM" id="SSF52172">
    <property type="entry name" value="CheY-like"/>
    <property type="match status" value="1"/>
</dbReference>
<sequence>MAIKVLVIDDSDMVRHFHGNILKSSGFEADGAIDGMDALEKAVQNNYALMLCDLNMPRMDGITFIKEYRKTGKETPIIIITTQEELENRRMGYESGANLYITKPVKPDDLILNIKMLLGII</sequence>
<accession>A0A4R1KBM7</accession>
<dbReference type="Pfam" id="PF00072">
    <property type="entry name" value="Response_reg"/>
    <property type="match status" value="1"/>
</dbReference>
<dbReference type="PANTHER" id="PTHR44591">
    <property type="entry name" value="STRESS RESPONSE REGULATOR PROTEIN 1"/>
    <property type="match status" value="1"/>
</dbReference>
<dbReference type="InterPro" id="IPR001789">
    <property type="entry name" value="Sig_transdc_resp-reg_receiver"/>
</dbReference>
<evidence type="ECO:0000256" key="1">
    <source>
        <dbReference type="ARBA" id="ARBA00022553"/>
    </source>
</evidence>
<protein>
    <submittedName>
        <fullName evidence="4">Two-component system chemotaxis response regulator CheY</fullName>
    </submittedName>
</protein>
<comment type="caution">
    <text evidence="4">The sequence shown here is derived from an EMBL/GenBank/DDBJ whole genome shotgun (WGS) entry which is preliminary data.</text>
</comment>
<proteinExistence type="predicted"/>
<dbReference type="InterPro" id="IPR011006">
    <property type="entry name" value="CheY-like_superfamily"/>
</dbReference>
<keyword evidence="5" id="KW-1185">Reference proteome</keyword>
<evidence type="ECO:0000256" key="2">
    <source>
        <dbReference type="PROSITE-ProRule" id="PRU00169"/>
    </source>
</evidence>
<dbReference type="AlphaFoldDB" id="A0A4R1KBM7"/>
<dbReference type="OrthoDB" id="9790669at2"/>
<dbReference type="PROSITE" id="PS50110">
    <property type="entry name" value="RESPONSE_REGULATORY"/>
    <property type="match status" value="1"/>
</dbReference>
<gene>
    <name evidence="4" type="ORF">C8D98_0370</name>
</gene>
<dbReference type="RefSeq" id="WP_132871498.1">
    <property type="nucleotide sequence ID" value="NZ_JAJUHT010000002.1"/>
</dbReference>
<evidence type="ECO:0000313" key="5">
    <source>
        <dbReference type="Proteomes" id="UP000294614"/>
    </source>
</evidence>
<dbReference type="PANTHER" id="PTHR44591:SF25">
    <property type="entry name" value="CHEMOTAXIS TWO-COMPONENT RESPONSE REGULATOR"/>
    <property type="match status" value="1"/>
</dbReference>
<dbReference type="Proteomes" id="UP000294614">
    <property type="component" value="Unassembled WGS sequence"/>
</dbReference>
<dbReference type="EMBL" id="SMGG01000003">
    <property type="protein sequence ID" value="TCK61864.1"/>
    <property type="molecule type" value="Genomic_DNA"/>
</dbReference>
<evidence type="ECO:0000259" key="3">
    <source>
        <dbReference type="PROSITE" id="PS50110"/>
    </source>
</evidence>
<dbReference type="SMART" id="SM00448">
    <property type="entry name" value="REC"/>
    <property type="match status" value="1"/>
</dbReference>